<dbReference type="InterPro" id="IPR052342">
    <property type="entry name" value="MCH/BMMD"/>
</dbReference>
<dbReference type="EMBL" id="CAFBLH010000001">
    <property type="protein sequence ID" value="CAB4855526.1"/>
    <property type="molecule type" value="Genomic_DNA"/>
</dbReference>
<dbReference type="InterPro" id="IPR048274">
    <property type="entry name" value="MC_hydratase"/>
</dbReference>
<reference evidence="1" key="1">
    <citation type="submission" date="2020-05" db="EMBL/GenBank/DDBJ databases">
        <authorList>
            <person name="Chiriac C."/>
            <person name="Salcher M."/>
            <person name="Ghai R."/>
            <person name="Kavagutti S V."/>
        </authorList>
    </citation>
    <scope>NUCLEOTIDE SEQUENCE</scope>
</reference>
<dbReference type="InterPro" id="IPR029069">
    <property type="entry name" value="HotDog_dom_sf"/>
</dbReference>
<protein>
    <submittedName>
        <fullName evidence="1">Unannotated protein</fullName>
    </submittedName>
</protein>
<dbReference type="PANTHER" id="PTHR43664:SF1">
    <property type="entry name" value="BETA-METHYLMALYL-COA DEHYDRATASE"/>
    <property type="match status" value="1"/>
</dbReference>
<dbReference type="CDD" id="cd03451">
    <property type="entry name" value="FkbR2"/>
    <property type="match status" value="1"/>
</dbReference>
<name>A0A6J7CBR4_9ZZZZ</name>
<dbReference type="PANTHER" id="PTHR43664">
    <property type="entry name" value="MONOAMINE OXIDASE-RELATED"/>
    <property type="match status" value="1"/>
</dbReference>
<dbReference type="AlphaFoldDB" id="A0A6J7CBR4"/>
<dbReference type="Gene3D" id="3.10.129.10">
    <property type="entry name" value="Hotdog Thioesterase"/>
    <property type="match status" value="1"/>
</dbReference>
<sequence length="161" mass="17859">MTREFDARSDRYGRFFDEFEVGDIYKHWPGKTITESEDHIFSMLTMAGSPIHVDSNYAKNELPSGKNLVLGTYIYALLTGMSVSDISGKAIASLGVKELKHILPVFHGDTIYAHTEILEKRVSNSKPNQGILTVKTTGTNQNGDVVCIFERAVLLPLKPAN</sequence>
<evidence type="ECO:0000313" key="1">
    <source>
        <dbReference type="EMBL" id="CAB4855526.1"/>
    </source>
</evidence>
<dbReference type="Pfam" id="PF19315">
    <property type="entry name" value="MC_hydratase"/>
    <property type="match status" value="1"/>
</dbReference>
<organism evidence="1">
    <name type="scientific">freshwater metagenome</name>
    <dbReference type="NCBI Taxonomy" id="449393"/>
    <lineage>
        <taxon>unclassified sequences</taxon>
        <taxon>metagenomes</taxon>
        <taxon>ecological metagenomes</taxon>
    </lineage>
</organism>
<dbReference type="GO" id="GO:0016829">
    <property type="term" value="F:lyase activity"/>
    <property type="evidence" value="ECO:0007669"/>
    <property type="project" value="InterPro"/>
</dbReference>
<proteinExistence type="predicted"/>
<dbReference type="SUPFAM" id="SSF54637">
    <property type="entry name" value="Thioesterase/thiol ester dehydrase-isomerase"/>
    <property type="match status" value="1"/>
</dbReference>
<accession>A0A6J7CBR4</accession>
<gene>
    <name evidence="1" type="ORF">UFOPK3342_00073</name>
</gene>